<dbReference type="InParanoid" id="K1X1M1"/>
<feature type="compositionally biased region" description="Pro residues" evidence="1">
    <location>
        <begin position="1"/>
        <end position="15"/>
    </location>
</feature>
<feature type="compositionally biased region" description="Pro residues" evidence="1">
    <location>
        <begin position="102"/>
        <end position="116"/>
    </location>
</feature>
<dbReference type="AlphaFoldDB" id="K1X1M1"/>
<evidence type="ECO:0000313" key="2">
    <source>
        <dbReference type="EMBL" id="EKD14703.1"/>
    </source>
</evidence>
<feature type="compositionally biased region" description="Pro residues" evidence="1">
    <location>
        <begin position="27"/>
        <end position="36"/>
    </location>
</feature>
<dbReference type="KEGG" id="mbe:MBM_06914"/>
<dbReference type="HOGENOM" id="CLU_1578854_0_0_1"/>
<gene>
    <name evidence="2" type="ORF">MBM_06914</name>
</gene>
<organism evidence="2 3">
    <name type="scientific">Marssonina brunnea f. sp. multigermtubi (strain MB_m1)</name>
    <name type="common">Marssonina leaf spot fungus</name>
    <dbReference type="NCBI Taxonomy" id="1072389"/>
    <lineage>
        <taxon>Eukaryota</taxon>
        <taxon>Fungi</taxon>
        <taxon>Dikarya</taxon>
        <taxon>Ascomycota</taxon>
        <taxon>Pezizomycotina</taxon>
        <taxon>Leotiomycetes</taxon>
        <taxon>Helotiales</taxon>
        <taxon>Drepanopezizaceae</taxon>
        <taxon>Drepanopeziza</taxon>
    </lineage>
</organism>
<dbReference type="Proteomes" id="UP000006753">
    <property type="component" value="Unassembled WGS sequence"/>
</dbReference>
<sequence>MVEMRPTPPSTPCSPSPETTWPSLPLLTPPDSPTIPAPRFTSGQPFALLPSQPSGVSRRKQRSNTCPRLALFPTVPSPDRGRLGADAEPTKEEEEAALSLWPSPPSHPPGPPPGLPPGEELSIKEHSIRVRERMMMIYASDNESEGEVPEPAAVDDRRMANWWFFFCFR</sequence>
<reference evidence="2 3" key="1">
    <citation type="journal article" date="2012" name="BMC Genomics">
        <title>Sequencing the genome of Marssonina brunnea reveals fungus-poplar co-evolution.</title>
        <authorList>
            <person name="Zhu S."/>
            <person name="Cao Y.-Z."/>
            <person name="Jiang C."/>
            <person name="Tan B.-Y."/>
            <person name="Wang Z."/>
            <person name="Feng S."/>
            <person name="Zhang L."/>
            <person name="Su X.-H."/>
            <person name="Brejova B."/>
            <person name="Vinar T."/>
            <person name="Xu M."/>
            <person name="Wang M.-X."/>
            <person name="Zhang S.-G."/>
            <person name="Huang M.-R."/>
            <person name="Wu R."/>
            <person name="Zhou Y."/>
        </authorList>
    </citation>
    <scope>NUCLEOTIDE SEQUENCE [LARGE SCALE GENOMIC DNA]</scope>
    <source>
        <strain evidence="2 3">MB_m1</strain>
    </source>
</reference>
<keyword evidence="3" id="KW-1185">Reference proteome</keyword>
<feature type="compositionally biased region" description="Low complexity" evidence="1">
    <location>
        <begin position="16"/>
        <end position="26"/>
    </location>
</feature>
<protein>
    <submittedName>
        <fullName evidence="2">Uncharacterized protein</fullName>
    </submittedName>
</protein>
<feature type="compositionally biased region" description="Basic and acidic residues" evidence="1">
    <location>
        <begin position="79"/>
        <end position="90"/>
    </location>
</feature>
<proteinExistence type="predicted"/>
<dbReference type="EMBL" id="JH921444">
    <property type="protein sequence ID" value="EKD14703.1"/>
    <property type="molecule type" value="Genomic_DNA"/>
</dbReference>
<evidence type="ECO:0000256" key="1">
    <source>
        <dbReference type="SAM" id="MobiDB-lite"/>
    </source>
</evidence>
<evidence type="ECO:0000313" key="3">
    <source>
        <dbReference type="Proteomes" id="UP000006753"/>
    </source>
</evidence>
<name>K1X1M1_MARBU</name>
<dbReference type="GeneID" id="18762849"/>
<feature type="region of interest" description="Disordered" evidence="1">
    <location>
        <begin position="1"/>
        <end position="120"/>
    </location>
</feature>
<dbReference type="OrthoDB" id="10534363at2759"/>
<accession>K1X1M1</accession>